<dbReference type="RefSeq" id="XP_022756504.1">
    <property type="nucleotide sequence ID" value="XM_022900769.1"/>
</dbReference>
<organism evidence="2 3">
    <name type="scientific">Durio zibethinus</name>
    <name type="common">Durian</name>
    <dbReference type="NCBI Taxonomy" id="66656"/>
    <lineage>
        <taxon>Eukaryota</taxon>
        <taxon>Viridiplantae</taxon>
        <taxon>Streptophyta</taxon>
        <taxon>Embryophyta</taxon>
        <taxon>Tracheophyta</taxon>
        <taxon>Spermatophyta</taxon>
        <taxon>Magnoliopsida</taxon>
        <taxon>eudicotyledons</taxon>
        <taxon>Gunneridae</taxon>
        <taxon>Pentapetalae</taxon>
        <taxon>rosids</taxon>
        <taxon>malvids</taxon>
        <taxon>Malvales</taxon>
        <taxon>Malvaceae</taxon>
        <taxon>Helicteroideae</taxon>
        <taxon>Durio</taxon>
    </lineage>
</organism>
<feature type="compositionally biased region" description="Basic residues" evidence="1">
    <location>
        <begin position="94"/>
        <end position="119"/>
    </location>
</feature>
<dbReference type="OrthoDB" id="657187at2759"/>
<evidence type="ECO:0000313" key="2">
    <source>
        <dbReference type="Proteomes" id="UP000515121"/>
    </source>
</evidence>
<accession>A0A6P5ZUS6</accession>
<dbReference type="Proteomes" id="UP000515121">
    <property type="component" value="Unplaced"/>
</dbReference>
<keyword evidence="2" id="KW-1185">Reference proteome</keyword>
<dbReference type="KEGG" id="dzi:111304239"/>
<gene>
    <name evidence="3" type="primary">LOC111304239</name>
</gene>
<dbReference type="PANTHER" id="PTHR33168">
    <property type="entry name" value="STRESS INDUCED PROTEIN-RELATED"/>
    <property type="match status" value="1"/>
</dbReference>
<evidence type="ECO:0000313" key="3">
    <source>
        <dbReference type="RefSeq" id="XP_022756504.1"/>
    </source>
</evidence>
<name>A0A6P5ZUS6_DURZI</name>
<dbReference type="GeneID" id="111304239"/>
<dbReference type="AlphaFoldDB" id="A0A6P5ZUS6"/>
<proteinExistence type="predicted"/>
<feature type="region of interest" description="Disordered" evidence="1">
    <location>
        <begin position="1"/>
        <end position="123"/>
    </location>
</feature>
<sequence>MSGENEPSSPISPSTLKQKLKSSLRLPWLRHHIHHHHHHQRIALSASTTPAPTPSPSPRDDNHNKPRLSRTSSSTWLKSPELKDKCRNLINRIGHGHGPGHRHSHNNGHGHHGHGHGRRHSADFRYDPSSYALNFDEGCDDSQLDEFPFRNFTARLPPSPTATTSREITAYT</sequence>
<protein>
    <submittedName>
        <fullName evidence="3">Protein SHORT-ROOT 2-like</fullName>
    </submittedName>
</protein>
<evidence type="ECO:0000256" key="1">
    <source>
        <dbReference type="SAM" id="MobiDB-lite"/>
    </source>
</evidence>
<reference evidence="3" key="1">
    <citation type="submission" date="2025-08" db="UniProtKB">
        <authorList>
            <consortium name="RefSeq"/>
        </authorList>
    </citation>
    <scope>IDENTIFICATION</scope>
    <source>
        <tissue evidence="3">Fruit stalk</tissue>
    </source>
</reference>
<feature type="compositionally biased region" description="Polar residues" evidence="1">
    <location>
        <begin position="161"/>
        <end position="172"/>
    </location>
</feature>
<feature type="compositionally biased region" description="Polar residues" evidence="1">
    <location>
        <begin position="1"/>
        <end position="17"/>
    </location>
</feature>
<feature type="region of interest" description="Disordered" evidence="1">
    <location>
        <begin position="151"/>
        <end position="172"/>
    </location>
</feature>
<feature type="compositionally biased region" description="Basic residues" evidence="1">
    <location>
        <begin position="18"/>
        <end position="41"/>
    </location>
</feature>